<accession>A0A2I3TQH6</accession>
<evidence type="ECO:0000256" key="1">
    <source>
        <dbReference type="SAM" id="MobiDB-lite"/>
    </source>
</evidence>
<evidence type="ECO:0000313" key="2">
    <source>
        <dbReference type="Ensembl" id="ENSPTRP00000091494.1"/>
    </source>
</evidence>
<reference evidence="2" key="2">
    <citation type="submission" date="2025-08" db="UniProtKB">
        <authorList>
            <consortium name="Ensembl"/>
        </authorList>
    </citation>
    <scope>IDENTIFICATION</scope>
</reference>
<dbReference type="Proteomes" id="UP000002277">
    <property type="component" value="Chromosome 13"/>
</dbReference>
<feature type="region of interest" description="Disordered" evidence="1">
    <location>
        <begin position="27"/>
        <end position="56"/>
    </location>
</feature>
<reference evidence="2" key="3">
    <citation type="submission" date="2025-09" db="UniProtKB">
        <authorList>
            <consortium name="Ensembl"/>
        </authorList>
    </citation>
    <scope>IDENTIFICATION</scope>
</reference>
<keyword evidence="3" id="KW-1185">Reference proteome</keyword>
<reference evidence="2 3" key="1">
    <citation type="journal article" date="2005" name="Nature">
        <title>Initial sequence of the chimpanzee genome and comparison with the human genome.</title>
        <authorList>
            <consortium name="Chimpanzee sequencing and analysis consortium"/>
        </authorList>
    </citation>
    <scope>NUCLEOTIDE SEQUENCE [LARGE SCALE GENOMIC DNA]</scope>
</reference>
<dbReference type="Bgee" id="ENSPTRG00000049804">
    <property type="expression patterns" value="Expressed in bone marrow and 14 other cell types or tissues"/>
</dbReference>
<evidence type="ECO:0000313" key="3">
    <source>
        <dbReference type="Proteomes" id="UP000002277"/>
    </source>
</evidence>
<dbReference type="EMBL" id="AACZ04071703">
    <property type="status" value="NOT_ANNOTATED_CDS"/>
    <property type="molecule type" value="Genomic_DNA"/>
</dbReference>
<protein>
    <submittedName>
        <fullName evidence="2">Uncharacterized protein</fullName>
    </submittedName>
</protein>
<sequence>METLHTWGSKVLGYSWIFRTSAYPQVSQASGGEASDPWPTCYPPQGLDLSSSEGTE</sequence>
<dbReference type="InParanoid" id="A0A2I3TQH6"/>
<dbReference type="AlphaFoldDB" id="A0A2I3TQH6"/>
<proteinExistence type="predicted"/>
<organism evidence="2 3">
    <name type="scientific">Pan troglodytes</name>
    <name type="common">Chimpanzee</name>
    <dbReference type="NCBI Taxonomy" id="9598"/>
    <lineage>
        <taxon>Eukaryota</taxon>
        <taxon>Metazoa</taxon>
        <taxon>Chordata</taxon>
        <taxon>Craniata</taxon>
        <taxon>Vertebrata</taxon>
        <taxon>Euteleostomi</taxon>
        <taxon>Mammalia</taxon>
        <taxon>Eutheria</taxon>
        <taxon>Euarchontoglires</taxon>
        <taxon>Primates</taxon>
        <taxon>Haplorrhini</taxon>
        <taxon>Catarrhini</taxon>
        <taxon>Hominidae</taxon>
        <taxon>Pan</taxon>
    </lineage>
</organism>
<dbReference type="GeneTree" id="ENSGT00910000148031"/>
<dbReference type="OMA" id="LQTWGSK"/>
<name>A0A2I3TQH6_PANTR</name>
<dbReference type="Ensembl" id="ENSPTRT00000107232.1">
    <property type="protein sequence ID" value="ENSPTRP00000091494.1"/>
    <property type="gene ID" value="ENSPTRG00000049804.1"/>
</dbReference>